<organism evidence="5">
    <name type="scientific">Ditylum brightwellii</name>
    <dbReference type="NCBI Taxonomy" id="49249"/>
    <lineage>
        <taxon>Eukaryota</taxon>
        <taxon>Sar</taxon>
        <taxon>Stramenopiles</taxon>
        <taxon>Ochrophyta</taxon>
        <taxon>Bacillariophyta</taxon>
        <taxon>Mediophyceae</taxon>
        <taxon>Lithodesmiophycidae</taxon>
        <taxon>Lithodesmiales</taxon>
        <taxon>Lithodesmiaceae</taxon>
        <taxon>Ditylum</taxon>
    </lineage>
</organism>
<evidence type="ECO:0000256" key="2">
    <source>
        <dbReference type="ARBA" id="ARBA00022857"/>
    </source>
</evidence>
<keyword evidence="3" id="KW-0560">Oxidoreductase</keyword>
<keyword evidence="2" id="KW-0521">NADP</keyword>
<evidence type="ECO:0000256" key="4">
    <source>
        <dbReference type="SAM" id="MobiDB-lite"/>
    </source>
</evidence>
<dbReference type="EMBL" id="HBGN01019357">
    <property type="protein sequence ID" value="CAD9332455.1"/>
    <property type="molecule type" value="Transcribed_RNA"/>
</dbReference>
<dbReference type="GO" id="GO:0016491">
    <property type="term" value="F:oxidoreductase activity"/>
    <property type="evidence" value="ECO:0007669"/>
    <property type="project" value="UniProtKB-KW"/>
</dbReference>
<name>A0A7S1Z9N6_9STRA</name>
<dbReference type="SUPFAM" id="SSF51735">
    <property type="entry name" value="NAD(P)-binding Rossmann-fold domains"/>
    <property type="match status" value="1"/>
</dbReference>
<dbReference type="AlphaFoldDB" id="A0A7S1Z9N6"/>
<accession>A0A7S1Z9N6</accession>
<dbReference type="Gene3D" id="3.40.50.720">
    <property type="entry name" value="NAD(P)-binding Rossmann-like Domain"/>
    <property type="match status" value="1"/>
</dbReference>
<reference evidence="5" key="1">
    <citation type="submission" date="2021-01" db="EMBL/GenBank/DDBJ databases">
        <authorList>
            <person name="Corre E."/>
            <person name="Pelletier E."/>
            <person name="Niang G."/>
            <person name="Scheremetjew M."/>
            <person name="Finn R."/>
            <person name="Kale V."/>
            <person name="Holt S."/>
            <person name="Cochrane G."/>
            <person name="Meng A."/>
            <person name="Brown T."/>
            <person name="Cohen L."/>
        </authorList>
    </citation>
    <scope>NUCLEOTIDE SEQUENCE</scope>
    <source>
        <strain evidence="5">Pop2</strain>
    </source>
</reference>
<evidence type="ECO:0000256" key="3">
    <source>
        <dbReference type="ARBA" id="ARBA00023002"/>
    </source>
</evidence>
<dbReference type="Pfam" id="PF00106">
    <property type="entry name" value="adh_short"/>
    <property type="match status" value="1"/>
</dbReference>
<dbReference type="InterPro" id="IPR036291">
    <property type="entry name" value="NAD(P)-bd_dom_sf"/>
</dbReference>
<protein>
    <submittedName>
        <fullName evidence="5">Uncharacterized protein</fullName>
    </submittedName>
</protein>
<dbReference type="InterPro" id="IPR002347">
    <property type="entry name" value="SDR_fam"/>
</dbReference>
<dbReference type="GO" id="GO:0016020">
    <property type="term" value="C:membrane"/>
    <property type="evidence" value="ECO:0007669"/>
    <property type="project" value="TreeGrafter"/>
</dbReference>
<evidence type="ECO:0000256" key="1">
    <source>
        <dbReference type="ARBA" id="ARBA00006484"/>
    </source>
</evidence>
<dbReference type="PANTHER" id="PTHR43490">
    <property type="entry name" value="(+)-NEOMENTHOL DEHYDROGENASE"/>
    <property type="match status" value="1"/>
</dbReference>
<comment type="similarity">
    <text evidence="1">Belongs to the short-chain dehydrogenases/reductases (SDR) family.</text>
</comment>
<dbReference type="PANTHER" id="PTHR43490:SF99">
    <property type="entry name" value="SHORT-CHAIN DEHYDROGENASE_REDUCTASE"/>
    <property type="match status" value="1"/>
</dbReference>
<evidence type="ECO:0000313" key="5">
    <source>
        <dbReference type="EMBL" id="CAD9332455.1"/>
    </source>
</evidence>
<gene>
    <name evidence="5" type="ORF">DBRI1063_LOCUS12318</name>
</gene>
<sequence>MSTGRLIVVSGASRGVGVGICRQTLKLDATADVVVTARNLDRAKEIRDELAKALPSVQHVTHSADQHHQRVHAYQCDVTDEVSCSSLVDMLVENGLLPPLSHSIIDSKKDDKDAPAPRQQQMRPLSLVNNAGIALDVPWIPAPWSSSFAYDTLNVNLYGAERLTRAFLPHLLNSTDGRVIFVSSGAGRTNMKRMEEGPRNKLLSEDLTWDDIQTMADTFQKEYETAAGEEVRKTGLEQGDKPQQQLPFLSPSSGLWLQSYGFSKACLGAYCQILARKYPPLFSVACSPGFIQTDMTRQYGKFDELKSVEEGGEVEAWLATTDDRGTLQSGVFYQPNQIVVSWVNE</sequence>
<feature type="compositionally biased region" description="Basic and acidic residues" evidence="4">
    <location>
        <begin position="105"/>
        <end position="115"/>
    </location>
</feature>
<proteinExistence type="inferred from homology"/>
<feature type="region of interest" description="Disordered" evidence="4">
    <location>
        <begin position="103"/>
        <end position="123"/>
    </location>
</feature>
<dbReference type="PRINTS" id="PR00081">
    <property type="entry name" value="GDHRDH"/>
</dbReference>